<accession>A0AAP2GTU1</accession>
<proteinExistence type="predicted"/>
<gene>
    <name evidence="3" type="ORF">KK062_30115</name>
</gene>
<dbReference type="InterPro" id="IPR006860">
    <property type="entry name" value="FecR"/>
</dbReference>
<dbReference type="RefSeq" id="WP_254088082.1">
    <property type="nucleotide sequence ID" value="NZ_JAHESE010000127.1"/>
</dbReference>
<organism evidence="3 4">
    <name type="scientific">Dawidia cretensis</name>
    <dbReference type="NCBI Taxonomy" id="2782350"/>
    <lineage>
        <taxon>Bacteria</taxon>
        <taxon>Pseudomonadati</taxon>
        <taxon>Bacteroidota</taxon>
        <taxon>Cytophagia</taxon>
        <taxon>Cytophagales</taxon>
        <taxon>Chryseotaleaceae</taxon>
        <taxon>Dawidia</taxon>
    </lineage>
</organism>
<feature type="non-terminal residue" evidence="3">
    <location>
        <position position="143"/>
    </location>
</feature>
<evidence type="ECO:0000313" key="4">
    <source>
        <dbReference type="Proteomes" id="UP001319080"/>
    </source>
</evidence>
<evidence type="ECO:0000313" key="3">
    <source>
        <dbReference type="EMBL" id="MBT1712529.1"/>
    </source>
</evidence>
<feature type="non-terminal residue" evidence="3">
    <location>
        <position position="1"/>
    </location>
</feature>
<dbReference type="PANTHER" id="PTHR30273:SF2">
    <property type="entry name" value="PROTEIN FECR"/>
    <property type="match status" value="1"/>
</dbReference>
<name>A0AAP2GTU1_9BACT</name>
<sequence>HPPPPTGASSTSRGLGEGSKRPVLTANSRLELSEDWDSDREVWLHGEAYFEGRKKTNPADASRRYKFTVHTSSLDVNVVGTEFTVSQREKTTVVLNEGRIELAVDDQYIAMKPGDKVEVSGGKELRHETVNPKVYSAWKDHVW</sequence>
<keyword evidence="4" id="KW-1185">Reference proteome</keyword>
<protein>
    <submittedName>
        <fullName evidence="3">FecR domain-containing protein</fullName>
    </submittedName>
</protein>
<dbReference type="InterPro" id="IPR012373">
    <property type="entry name" value="Ferrdict_sens_TM"/>
</dbReference>
<dbReference type="AlphaFoldDB" id="A0AAP2GTU1"/>
<dbReference type="GO" id="GO:0016989">
    <property type="term" value="F:sigma factor antagonist activity"/>
    <property type="evidence" value="ECO:0007669"/>
    <property type="project" value="TreeGrafter"/>
</dbReference>
<dbReference type="Proteomes" id="UP001319080">
    <property type="component" value="Unassembled WGS sequence"/>
</dbReference>
<dbReference type="Gene3D" id="2.60.120.1440">
    <property type="match status" value="1"/>
</dbReference>
<comment type="caution">
    <text evidence="3">The sequence shown here is derived from an EMBL/GenBank/DDBJ whole genome shotgun (WGS) entry which is preliminary data.</text>
</comment>
<feature type="region of interest" description="Disordered" evidence="1">
    <location>
        <begin position="1"/>
        <end position="26"/>
    </location>
</feature>
<dbReference type="EMBL" id="JAHESE010000127">
    <property type="protein sequence ID" value="MBT1712529.1"/>
    <property type="molecule type" value="Genomic_DNA"/>
</dbReference>
<dbReference type="PANTHER" id="PTHR30273">
    <property type="entry name" value="PERIPLASMIC SIGNAL SENSOR AND SIGMA FACTOR ACTIVATOR FECR-RELATED"/>
    <property type="match status" value="1"/>
</dbReference>
<reference evidence="3 4" key="1">
    <citation type="submission" date="2021-05" db="EMBL/GenBank/DDBJ databases">
        <title>A Polyphasic approach of four new species of the genus Ohtaekwangia: Ohtaekwangia histidinii sp. nov., Ohtaekwangia cretensis sp. nov., Ohtaekwangia indiensis sp. nov., Ohtaekwangia reichenbachii sp. nov. from diverse environment.</title>
        <authorList>
            <person name="Octaviana S."/>
        </authorList>
    </citation>
    <scope>NUCLEOTIDE SEQUENCE [LARGE SCALE GENOMIC DNA]</scope>
    <source>
        <strain evidence="3 4">PWU5</strain>
    </source>
</reference>
<evidence type="ECO:0000256" key="1">
    <source>
        <dbReference type="SAM" id="MobiDB-lite"/>
    </source>
</evidence>
<dbReference type="Pfam" id="PF04773">
    <property type="entry name" value="FecR"/>
    <property type="match status" value="1"/>
</dbReference>
<evidence type="ECO:0000259" key="2">
    <source>
        <dbReference type="Pfam" id="PF04773"/>
    </source>
</evidence>
<feature type="domain" description="FecR protein" evidence="2">
    <location>
        <begin position="24"/>
        <end position="101"/>
    </location>
</feature>